<dbReference type="PATRIC" id="fig|104336.4.peg.1711"/>
<organism evidence="2 3">
    <name type="scientific">Microbacterium foliorum</name>
    <dbReference type="NCBI Taxonomy" id="104336"/>
    <lineage>
        <taxon>Bacteria</taxon>
        <taxon>Bacillati</taxon>
        <taxon>Actinomycetota</taxon>
        <taxon>Actinomycetes</taxon>
        <taxon>Micrococcales</taxon>
        <taxon>Microbacteriaceae</taxon>
        <taxon>Microbacterium</taxon>
    </lineage>
</organism>
<feature type="region of interest" description="Disordered" evidence="1">
    <location>
        <begin position="163"/>
        <end position="261"/>
    </location>
</feature>
<proteinExistence type="predicted"/>
<dbReference type="EMBL" id="JYIU01000040">
    <property type="protein sequence ID" value="KJL21770.1"/>
    <property type="molecule type" value="Genomic_DNA"/>
</dbReference>
<evidence type="ECO:0000313" key="3">
    <source>
        <dbReference type="Proteomes" id="UP000033572"/>
    </source>
</evidence>
<comment type="caution">
    <text evidence="2">The sequence shown here is derived from an EMBL/GenBank/DDBJ whole genome shotgun (WGS) entry which is preliminary data.</text>
</comment>
<evidence type="ECO:0000256" key="1">
    <source>
        <dbReference type="SAM" id="MobiDB-lite"/>
    </source>
</evidence>
<sequence>MRGQEPAFRKHVTRKRLDDVGDIGTITHDALGEKERDNLDVRKRMTIANARHRQGRQHKHRPEGVLPPRENELQPSAELPWARRVECVTQRQGHRCTVAGRDELMGSYKLRTSGRGVQPDVFHGLHLSVNGTAASLVIAEGLQGRRGLEPSAAAQQHYESLTPCSWNRSSPRSSVATAALGPSSSPQRAPRNILTQRRRKHRPGSSMASQSCDARTNASRRLSSSSDVSHCAITTRRLRSSSGEKGEAKRETRTRGAVASS</sequence>
<keyword evidence="3" id="KW-1185">Reference proteome</keyword>
<evidence type="ECO:0000313" key="2">
    <source>
        <dbReference type="EMBL" id="KJL21770.1"/>
    </source>
</evidence>
<feature type="compositionally biased region" description="Basic and acidic residues" evidence="1">
    <location>
        <begin position="242"/>
        <end position="254"/>
    </location>
</feature>
<reference evidence="2 3" key="1">
    <citation type="submission" date="2015-02" db="EMBL/GenBank/DDBJ databases">
        <title>Draft genome sequences of ten Microbacterium spp. with emphasis on heavy metal contaminated environments.</title>
        <authorList>
            <person name="Corretto E."/>
        </authorList>
    </citation>
    <scope>NUCLEOTIDE SEQUENCE [LARGE SCALE GENOMIC DNA]</scope>
    <source>
        <strain evidence="2 3">DSM 12966</strain>
    </source>
</reference>
<dbReference type="Proteomes" id="UP000033572">
    <property type="component" value="Unassembled WGS sequence"/>
</dbReference>
<feature type="compositionally biased region" description="Polar residues" evidence="1">
    <location>
        <begin position="163"/>
        <end position="187"/>
    </location>
</feature>
<feature type="region of interest" description="Disordered" evidence="1">
    <location>
        <begin position="48"/>
        <end position="73"/>
    </location>
</feature>
<feature type="compositionally biased region" description="Polar residues" evidence="1">
    <location>
        <begin position="206"/>
        <end position="217"/>
    </location>
</feature>
<feature type="compositionally biased region" description="Low complexity" evidence="1">
    <location>
        <begin position="219"/>
        <end position="229"/>
    </location>
</feature>
<name>A0A0F0KNT9_9MICO</name>
<accession>A0A0F0KNT9</accession>
<protein>
    <submittedName>
        <fullName evidence="2">Uncharacterized protein</fullName>
    </submittedName>
</protein>
<gene>
    <name evidence="2" type="ORF">RN50_01671</name>
</gene>
<dbReference type="AlphaFoldDB" id="A0A0F0KNT9"/>
<feature type="compositionally biased region" description="Basic residues" evidence="1">
    <location>
        <begin position="50"/>
        <end position="61"/>
    </location>
</feature>